<dbReference type="WormBase" id="SRAE_1000353500">
    <property type="protein sequence ID" value="SRP02183"/>
    <property type="gene ID" value="WBGene00260152"/>
</dbReference>
<dbReference type="Proteomes" id="UP000035682">
    <property type="component" value="Unplaced"/>
</dbReference>
<dbReference type="EMBL" id="LN609528">
    <property type="protein sequence ID" value="CEF65282.1"/>
    <property type="molecule type" value="Genomic_DNA"/>
</dbReference>
<reference evidence="3" key="1">
    <citation type="submission" date="2014-09" db="EMBL/GenBank/DDBJ databases">
        <authorList>
            <person name="Martin A.A."/>
        </authorList>
    </citation>
    <scope>NUCLEOTIDE SEQUENCE</scope>
    <source>
        <strain evidence="3">ED321</strain>
    </source>
</reference>
<dbReference type="GO" id="GO:0032259">
    <property type="term" value="P:methylation"/>
    <property type="evidence" value="ECO:0007669"/>
    <property type="project" value="UniProtKB-KW"/>
</dbReference>
<keyword evidence="2" id="KW-0808">Transferase</keyword>
<feature type="domain" description="Methyltransferase" evidence="1">
    <location>
        <begin position="42"/>
        <end position="147"/>
    </location>
</feature>
<dbReference type="STRING" id="34506.A0A090L6D0"/>
<evidence type="ECO:0000259" key="1">
    <source>
        <dbReference type="Pfam" id="PF13847"/>
    </source>
</evidence>
<dbReference type="CDD" id="cd02440">
    <property type="entry name" value="AdoMet_MTases"/>
    <property type="match status" value="1"/>
</dbReference>
<dbReference type="OrthoDB" id="66144at2759"/>
<dbReference type="InterPro" id="IPR029063">
    <property type="entry name" value="SAM-dependent_MTases_sf"/>
</dbReference>
<evidence type="ECO:0000313" key="5">
    <source>
        <dbReference type="WormBase" id="SRAE_1000353500"/>
    </source>
</evidence>
<name>A0A090L6D0_STRRB</name>
<sequence length="253" mass="28837">MSNSKVQFPAKEYSNVQKEWIGKEYIVTPSILNILVDGGIIKDKNVIDIGCGNGHYSNDMLKWEAKSVHGIDQSIEMINKAKNTYTKKGLTFECISTLDMKYEEIYDVAVAFFVMEFNQTIDDLFKSFKNIQKCLKKGGKFISIIPNGIQNYNSTKEEGQKFGASWEINLSTKRYDGERLKINFYNKNGEVIGNSPVTFYFNETYINAALSVGFTSVEFKNVIISEDGIKKYGKEFFNSFINPPKIVFLIETN</sequence>
<gene>
    <name evidence="2 4 5" type="ORF">SRAE_1000353500</name>
</gene>
<keyword evidence="3" id="KW-1185">Reference proteome</keyword>
<dbReference type="InterPro" id="IPR025714">
    <property type="entry name" value="Methyltranfer_dom"/>
</dbReference>
<dbReference type="Gene3D" id="3.40.50.150">
    <property type="entry name" value="Vaccinia Virus protein VP39"/>
    <property type="match status" value="1"/>
</dbReference>
<evidence type="ECO:0000313" key="3">
    <source>
        <dbReference type="Proteomes" id="UP000035682"/>
    </source>
</evidence>
<dbReference type="PANTHER" id="PTHR43861">
    <property type="entry name" value="TRANS-ACONITATE 2-METHYLTRANSFERASE-RELATED"/>
    <property type="match status" value="1"/>
</dbReference>
<proteinExistence type="predicted"/>
<dbReference type="OMA" id="NGHYSFD"/>
<dbReference type="SUPFAM" id="SSF53335">
    <property type="entry name" value="S-adenosyl-L-methionine-dependent methyltransferases"/>
    <property type="match status" value="1"/>
</dbReference>
<evidence type="ECO:0000313" key="4">
    <source>
        <dbReference type="WBParaSite" id="SRAE_1000353500.1"/>
    </source>
</evidence>
<protein>
    <submittedName>
        <fullName evidence="2 4">Methyltransferase domain-containing protein</fullName>
    </submittedName>
</protein>
<organism evidence="2">
    <name type="scientific">Strongyloides ratti</name>
    <name type="common">Parasitic roundworm</name>
    <dbReference type="NCBI Taxonomy" id="34506"/>
    <lineage>
        <taxon>Eukaryota</taxon>
        <taxon>Metazoa</taxon>
        <taxon>Ecdysozoa</taxon>
        <taxon>Nematoda</taxon>
        <taxon>Chromadorea</taxon>
        <taxon>Rhabditida</taxon>
        <taxon>Tylenchina</taxon>
        <taxon>Panagrolaimomorpha</taxon>
        <taxon>Strongyloidoidea</taxon>
        <taxon>Strongyloididae</taxon>
        <taxon>Strongyloides</taxon>
    </lineage>
</organism>
<dbReference type="GeneID" id="36377647"/>
<reference evidence="2" key="2">
    <citation type="submission" date="2014-09" db="EMBL/GenBank/DDBJ databases">
        <authorList>
            <person name="Aslett A.Martin."/>
        </authorList>
    </citation>
    <scope>NUCLEOTIDE SEQUENCE</scope>
    <source>
        <strain evidence="2">ED321 Heterogonic</strain>
    </source>
</reference>
<dbReference type="CTD" id="36377647"/>
<dbReference type="GO" id="GO:0008168">
    <property type="term" value="F:methyltransferase activity"/>
    <property type="evidence" value="ECO:0007669"/>
    <property type="project" value="UniProtKB-KW"/>
</dbReference>
<dbReference type="WBParaSite" id="SRAE_1000353500.1">
    <property type="protein sequence ID" value="SRAE_1000353500.1"/>
    <property type="gene ID" value="WBGene00260152"/>
</dbReference>
<reference evidence="4" key="3">
    <citation type="submission" date="2020-12" db="UniProtKB">
        <authorList>
            <consortium name="WormBaseParasite"/>
        </authorList>
    </citation>
    <scope>IDENTIFICATION</scope>
</reference>
<dbReference type="Pfam" id="PF13847">
    <property type="entry name" value="Methyltransf_31"/>
    <property type="match status" value="1"/>
</dbReference>
<dbReference type="AlphaFoldDB" id="A0A090L6D0"/>
<keyword evidence="2" id="KW-0489">Methyltransferase</keyword>
<accession>A0A090L6D0</accession>
<dbReference type="RefSeq" id="XP_024504483.1">
    <property type="nucleotide sequence ID" value="XM_024650736.1"/>
</dbReference>
<evidence type="ECO:0000313" key="2">
    <source>
        <dbReference type="EMBL" id="CEF65282.1"/>
    </source>
</evidence>